<evidence type="ECO:0000256" key="4">
    <source>
        <dbReference type="ARBA" id="ARBA00022989"/>
    </source>
</evidence>
<dbReference type="AlphaFoldDB" id="A0A9N9UYN2"/>
<accession>A0A9N9UYN2</accession>
<evidence type="ECO:0000256" key="5">
    <source>
        <dbReference type="ARBA" id="ARBA00023136"/>
    </source>
</evidence>
<name>A0A9N9UYN2_9HYPO</name>
<dbReference type="Proteomes" id="UP000754883">
    <property type="component" value="Unassembled WGS sequence"/>
</dbReference>
<keyword evidence="3" id="KW-0812">Transmembrane</keyword>
<comment type="similarity">
    <text evidence="2">Belongs to the TMCO4 family.</text>
</comment>
<reference evidence="8" key="1">
    <citation type="submission" date="2019-06" db="EMBL/GenBank/DDBJ databases">
        <authorList>
            <person name="Broberg M."/>
        </authorList>
    </citation>
    <scope>NUCLEOTIDE SEQUENCE [LARGE SCALE GENOMIC DNA]</scope>
</reference>
<evidence type="ECO:0000256" key="6">
    <source>
        <dbReference type="SAM" id="MobiDB-lite"/>
    </source>
</evidence>
<evidence type="ECO:0008006" key="9">
    <source>
        <dbReference type="Google" id="ProtNLM"/>
    </source>
</evidence>
<feature type="region of interest" description="Disordered" evidence="6">
    <location>
        <begin position="82"/>
        <end position="101"/>
    </location>
</feature>
<evidence type="ECO:0000313" key="7">
    <source>
        <dbReference type="EMBL" id="CAH0001514.1"/>
    </source>
</evidence>
<feature type="compositionally biased region" description="Gly residues" evidence="6">
    <location>
        <begin position="174"/>
        <end position="183"/>
    </location>
</feature>
<dbReference type="GO" id="GO:0016020">
    <property type="term" value="C:membrane"/>
    <property type="evidence" value="ECO:0007669"/>
    <property type="project" value="UniProtKB-SubCell"/>
</dbReference>
<keyword evidence="8" id="KW-1185">Reference proteome</keyword>
<dbReference type="EMBL" id="CABFNO020001560">
    <property type="protein sequence ID" value="CAH0001514.1"/>
    <property type="molecule type" value="Genomic_DNA"/>
</dbReference>
<evidence type="ECO:0000256" key="1">
    <source>
        <dbReference type="ARBA" id="ARBA00004141"/>
    </source>
</evidence>
<evidence type="ECO:0000256" key="2">
    <source>
        <dbReference type="ARBA" id="ARBA00009824"/>
    </source>
</evidence>
<reference evidence="7 8" key="2">
    <citation type="submission" date="2021-10" db="EMBL/GenBank/DDBJ databases">
        <authorList>
            <person name="Piombo E."/>
        </authorList>
    </citation>
    <scope>NUCLEOTIDE SEQUENCE [LARGE SCALE GENOMIC DNA]</scope>
</reference>
<dbReference type="Pfam" id="PF05277">
    <property type="entry name" value="DUF726"/>
    <property type="match status" value="1"/>
</dbReference>
<proteinExistence type="inferred from homology"/>
<feature type="compositionally biased region" description="Gly residues" evidence="6">
    <location>
        <begin position="646"/>
        <end position="655"/>
    </location>
</feature>
<dbReference type="PANTHER" id="PTHR17920:SF22">
    <property type="entry name" value="DUF726 DOMAIN PROTEIN (AFU_ORTHOLOGUE AFUA_2G12860)"/>
    <property type="match status" value="1"/>
</dbReference>
<comment type="caution">
    <text evidence="7">The sequence shown here is derived from an EMBL/GenBank/DDBJ whole genome shotgun (WGS) entry which is preliminary data.</text>
</comment>
<dbReference type="OrthoDB" id="277931at2759"/>
<sequence>MPRGSGRGGHGHSARRLVDLTGILSVAERNDLSTLVIAITERMHTDISATFDSPVVTPVDAGNGHHNWLTLPLLCHKEGKKDISSVNSKPNHPKKRGKTYDKVHSTIEREEEEAMTPQLGELKKEALTFFRKWQSLILQRMKDVAVTEPKVAHPGGRGRGRGFRGDDSFRGRGGRGGKAGRGGLTLATGPPRLPSAHIDLELSKQYPPIPNTLWSLSIDRRRLFFHIVFLITLSLQEYTANSFLLLANLTSCLNLPFIFFQTEEIKLARGLAYAALETSAEALLALKLEETKSSRRFKGYGNTSANPTLAAGLESIGLGTSSGGFGLTGTIAASLLGAMADNARMQNAVFGINPSKPLGKLLETFSRDIQDVGFIPVHPKPFTEYTDAREVLAEDRRLRIVIALNGWVIEDEDLVKPWICLGQQTETYTLRWDMATLLNLGNSLETVILSSAWGVSKKEVKTRTIFKCLLESDWPGSLLKVSKIIDNPWNVGLVRAEKAGGMLADAIMRHKFQGDRPVSLVGYSLGARAIYCCLMVLAERRHFGGIESVVLMGAPIPSESRVWLTLKSVVAGRLINVYSEHDFLLGFLCRFSNTDFGIAGLQEIQGATGVENYNAGDLTRGHLGYRSAAGRILRDIKWEQLSKNGAHGGNHGGKPAGHKGRR</sequence>
<dbReference type="PANTHER" id="PTHR17920">
    <property type="entry name" value="TRANSMEMBRANE AND COILED-COIL DOMAIN-CONTAINING PROTEIN 4 TMCO4"/>
    <property type="match status" value="1"/>
</dbReference>
<protein>
    <recommendedName>
        <fullName evidence="9">DUF726-domain-containing protein</fullName>
    </recommendedName>
</protein>
<evidence type="ECO:0000313" key="8">
    <source>
        <dbReference type="Proteomes" id="UP000754883"/>
    </source>
</evidence>
<dbReference type="SUPFAM" id="SSF53474">
    <property type="entry name" value="alpha/beta-Hydrolases"/>
    <property type="match status" value="1"/>
</dbReference>
<gene>
    <name evidence="7" type="ORF">CBYS24578_00001540</name>
</gene>
<feature type="region of interest" description="Disordered" evidence="6">
    <location>
        <begin position="643"/>
        <end position="662"/>
    </location>
</feature>
<dbReference type="InterPro" id="IPR029058">
    <property type="entry name" value="AB_hydrolase_fold"/>
</dbReference>
<organism evidence="7 8">
    <name type="scientific">Clonostachys byssicola</name>
    <dbReference type="NCBI Taxonomy" id="160290"/>
    <lineage>
        <taxon>Eukaryota</taxon>
        <taxon>Fungi</taxon>
        <taxon>Dikarya</taxon>
        <taxon>Ascomycota</taxon>
        <taxon>Pezizomycotina</taxon>
        <taxon>Sordariomycetes</taxon>
        <taxon>Hypocreomycetidae</taxon>
        <taxon>Hypocreales</taxon>
        <taxon>Bionectriaceae</taxon>
        <taxon>Clonostachys</taxon>
    </lineage>
</organism>
<dbReference type="InterPro" id="IPR007941">
    <property type="entry name" value="DUF726"/>
</dbReference>
<keyword evidence="5" id="KW-0472">Membrane</keyword>
<comment type="subcellular location">
    <subcellularLocation>
        <location evidence="1">Membrane</location>
        <topology evidence="1">Multi-pass membrane protein</topology>
    </subcellularLocation>
</comment>
<feature type="region of interest" description="Disordered" evidence="6">
    <location>
        <begin position="150"/>
        <end position="188"/>
    </location>
</feature>
<keyword evidence="4" id="KW-1133">Transmembrane helix</keyword>
<evidence type="ECO:0000256" key="3">
    <source>
        <dbReference type="ARBA" id="ARBA00022692"/>
    </source>
</evidence>